<organism evidence="1 2">
    <name type="scientific">Methylobacter tundripaludum</name>
    <dbReference type="NCBI Taxonomy" id="173365"/>
    <lineage>
        <taxon>Bacteria</taxon>
        <taxon>Pseudomonadati</taxon>
        <taxon>Pseudomonadota</taxon>
        <taxon>Gammaproteobacteria</taxon>
        <taxon>Methylococcales</taxon>
        <taxon>Methylococcaceae</taxon>
        <taxon>Methylobacter</taxon>
    </lineage>
</organism>
<dbReference type="AlphaFoldDB" id="A0A2S6HFB2"/>
<sequence>MKRNYQTDTSYTINDHDLIRQIAFHEAGHAAAIYLYNKQKQLPPVYFQITIKALDRPKDSSSDNRLAYDHFAAVVEGGRLIHSLPVALIESTHYFSAAEQDAYQTAFEADMINLLIGPLAEAKHVALRDDEQFNARLVNIDALHYYGGTSDLEKVYEYLDIFIAARSRHEEKLVELFNKAFQFISSATHWQAIGRLADYILSNKENIISCEEAIVVLDESGTPRTKC</sequence>
<dbReference type="EMBL" id="PTIZ01000004">
    <property type="protein sequence ID" value="PPK76157.1"/>
    <property type="molecule type" value="Genomic_DNA"/>
</dbReference>
<name>A0A2S6HFB2_9GAMM</name>
<evidence type="ECO:0008006" key="3">
    <source>
        <dbReference type="Google" id="ProtNLM"/>
    </source>
</evidence>
<gene>
    <name evidence="1" type="ORF">B0F87_104249</name>
</gene>
<comment type="caution">
    <text evidence="1">The sequence shown here is derived from an EMBL/GenBank/DDBJ whole genome shotgun (WGS) entry which is preliminary data.</text>
</comment>
<evidence type="ECO:0000313" key="1">
    <source>
        <dbReference type="EMBL" id="PPK76157.1"/>
    </source>
</evidence>
<accession>A0A2S6HFB2</accession>
<protein>
    <recommendedName>
        <fullName evidence="3">Peptidase M41-like protein</fullName>
    </recommendedName>
</protein>
<dbReference type="Proteomes" id="UP000240010">
    <property type="component" value="Unassembled WGS sequence"/>
</dbReference>
<evidence type="ECO:0000313" key="2">
    <source>
        <dbReference type="Proteomes" id="UP000240010"/>
    </source>
</evidence>
<dbReference type="RefSeq" id="WP_104428654.1">
    <property type="nucleotide sequence ID" value="NZ_PTIZ01000004.1"/>
</dbReference>
<proteinExistence type="predicted"/>
<reference evidence="1 2" key="1">
    <citation type="submission" date="2018-02" db="EMBL/GenBank/DDBJ databases">
        <title>Subsurface microbial communities from deep shales in Ohio and West Virginia, USA.</title>
        <authorList>
            <person name="Wrighton K."/>
        </authorList>
    </citation>
    <scope>NUCLEOTIDE SEQUENCE [LARGE SCALE GENOMIC DNA]</scope>
    <source>
        <strain evidence="1 2">OWC-DMM</strain>
    </source>
</reference>